<gene>
    <name evidence="3" type="ORF">J07HQW2_03662</name>
</gene>
<dbReference type="eggNOG" id="arCOG01020">
    <property type="taxonomic scope" value="Archaea"/>
</dbReference>
<dbReference type="Pfam" id="PF13458">
    <property type="entry name" value="Peripla_BP_6"/>
    <property type="match status" value="1"/>
</dbReference>
<protein>
    <recommendedName>
        <fullName evidence="2">Leucine-binding protein domain-containing protein</fullName>
    </recommendedName>
</protein>
<feature type="domain" description="Leucine-binding protein" evidence="2">
    <location>
        <begin position="37"/>
        <end position="246"/>
    </location>
</feature>
<evidence type="ECO:0000256" key="1">
    <source>
        <dbReference type="ARBA" id="ARBA00022729"/>
    </source>
</evidence>
<dbReference type="HOGENOM" id="CLU_1017368_0_0_2"/>
<dbReference type="PANTHER" id="PTHR30483">
    <property type="entry name" value="LEUCINE-SPECIFIC-BINDING PROTEIN"/>
    <property type="match status" value="1"/>
</dbReference>
<name>U1PXI6_9EURY</name>
<evidence type="ECO:0000313" key="3">
    <source>
        <dbReference type="EMBL" id="ERG97176.1"/>
    </source>
</evidence>
<reference evidence="3 4" key="1">
    <citation type="journal article" date="2013" name="PLoS ONE">
        <title>Assembly-driven community genomics of a hypersaline microbial ecosystem.</title>
        <authorList>
            <person name="Podell S."/>
            <person name="Ugalde J.A."/>
            <person name="Narasingarao P."/>
            <person name="Banfield J.F."/>
            <person name="Heidelberg K.B."/>
            <person name="Allen E.E."/>
        </authorList>
    </citation>
    <scope>NUCLEOTIDE SEQUENCE [LARGE SCALE GENOMIC DNA]</scope>
    <source>
        <strain evidence="4">J07HQW2</strain>
    </source>
</reference>
<evidence type="ECO:0000259" key="2">
    <source>
        <dbReference type="Pfam" id="PF13458"/>
    </source>
</evidence>
<dbReference type="InterPro" id="IPR051010">
    <property type="entry name" value="BCAA_transport"/>
</dbReference>
<dbReference type="SUPFAM" id="SSF53822">
    <property type="entry name" value="Periplasmic binding protein-like I"/>
    <property type="match status" value="1"/>
</dbReference>
<dbReference type="InterPro" id="IPR028081">
    <property type="entry name" value="Leu-bd"/>
</dbReference>
<sequence>TERGLDWFWQVPPHTGVKGESMFNFASDMNSEFDADLERVAIIHQNGTFGTEVANSMVGVIEESSEFQQAPETISYDASSVTSLSAQIQTIRDAEADIIVHAANVRDALIMLEDMKTEDYYPEMMLTPGSAYLDPSVLEENVSEHVFSGADFSNDMYNVHPPMGEYNGYAEENSGTPFDGSNIYAWGEFFTAVAAANRADSLDPEDLKSALNSLSLDPYVSGLPYPVEFDDKGYNTEAFSFVVQADNSKLETVWPFDQAQDDVMTYPVPDWSGR</sequence>
<keyword evidence="1" id="KW-0732">Signal</keyword>
<organism evidence="3 4">
    <name type="scientific">Haloquadratum walsbyi J07HQW2</name>
    <dbReference type="NCBI Taxonomy" id="1238425"/>
    <lineage>
        <taxon>Archaea</taxon>
        <taxon>Methanobacteriati</taxon>
        <taxon>Methanobacteriota</taxon>
        <taxon>Stenosarchaea group</taxon>
        <taxon>Halobacteria</taxon>
        <taxon>Halobacteriales</taxon>
        <taxon>Haloferacaceae</taxon>
        <taxon>Haloquadratum</taxon>
    </lineage>
</organism>
<dbReference type="PANTHER" id="PTHR30483:SF37">
    <property type="entry name" value="ABC TRANSPORTER SUBSTRATE-BINDING PROTEIN"/>
    <property type="match status" value="1"/>
</dbReference>
<feature type="non-terminal residue" evidence="3">
    <location>
        <position position="1"/>
    </location>
</feature>
<dbReference type="STRING" id="1238425.J07HQW2_03662"/>
<dbReference type="Proteomes" id="UP000030710">
    <property type="component" value="Unassembled WGS sequence"/>
</dbReference>
<dbReference type="Gene3D" id="3.40.50.2300">
    <property type="match status" value="2"/>
</dbReference>
<evidence type="ECO:0000313" key="4">
    <source>
        <dbReference type="Proteomes" id="UP000030710"/>
    </source>
</evidence>
<proteinExistence type="predicted"/>
<dbReference type="InterPro" id="IPR028082">
    <property type="entry name" value="Peripla_BP_I"/>
</dbReference>
<dbReference type="EMBL" id="KE356561">
    <property type="protein sequence ID" value="ERG97176.1"/>
    <property type="molecule type" value="Genomic_DNA"/>
</dbReference>
<dbReference type="RefSeq" id="WP_021056637.1">
    <property type="nucleotide sequence ID" value="NZ_KE356561.1"/>
</dbReference>
<accession>U1PXI6</accession>
<dbReference type="AlphaFoldDB" id="U1PXI6"/>